<sequence length="67" mass="7764">MDRWEAVHDFNPDIPYPDELISSGKWPEVGEYLSRLDTKVDYELSAYIFNGTIRDDRTVEEVANGVE</sequence>
<dbReference type="RefSeq" id="WP_200125020.1">
    <property type="nucleotide sequence ID" value="NZ_CP054705.1"/>
</dbReference>
<dbReference type="AlphaFoldDB" id="A0A7T6Z5W6"/>
<dbReference type="KEGG" id="scia:HUG15_19660"/>
<dbReference type="Proteomes" id="UP000595823">
    <property type="component" value="Chromosome"/>
</dbReference>
<protein>
    <submittedName>
        <fullName evidence="1">Uncharacterized protein</fullName>
    </submittedName>
</protein>
<name>A0A7T6Z5W6_9BACI</name>
<gene>
    <name evidence="1" type="ORF">HUG15_19660</name>
</gene>
<accession>A0A7T6Z5W6</accession>
<evidence type="ECO:0000313" key="2">
    <source>
        <dbReference type="Proteomes" id="UP000595823"/>
    </source>
</evidence>
<reference evidence="1 2" key="1">
    <citation type="submission" date="2020-06" db="EMBL/GenBank/DDBJ databases">
        <title>Genomic analysis of Salicibibacter sp. NKC5-3.</title>
        <authorList>
            <person name="Oh Y.J."/>
        </authorList>
    </citation>
    <scope>NUCLEOTIDE SEQUENCE [LARGE SCALE GENOMIC DNA]</scope>
    <source>
        <strain evidence="1 2">NKC5-3</strain>
    </source>
</reference>
<evidence type="ECO:0000313" key="1">
    <source>
        <dbReference type="EMBL" id="QQK77580.1"/>
    </source>
</evidence>
<dbReference type="EMBL" id="CP054705">
    <property type="protein sequence ID" value="QQK77580.1"/>
    <property type="molecule type" value="Genomic_DNA"/>
</dbReference>
<proteinExistence type="predicted"/>
<organism evidence="1 2">
    <name type="scientific">Salicibibacter cibarius</name>
    <dbReference type="NCBI Taxonomy" id="2743000"/>
    <lineage>
        <taxon>Bacteria</taxon>
        <taxon>Bacillati</taxon>
        <taxon>Bacillota</taxon>
        <taxon>Bacilli</taxon>
        <taxon>Bacillales</taxon>
        <taxon>Bacillaceae</taxon>
        <taxon>Salicibibacter</taxon>
    </lineage>
</organism>
<keyword evidence="2" id="KW-1185">Reference proteome</keyword>